<name>A0A660HN77_ZIZJU</name>
<dbReference type="AlphaFoldDB" id="A0A660HN77"/>
<reference evidence="2 3" key="1">
    <citation type="journal article" date="2018" name="BMC Genomics">
        <title>Comparative genome analysis of jujube witches'-broom Phytoplasma, an obligate pathogen that causes jujube witches'-broom disease.</title>
        <authorList>
            <person name="Wang J."/>
            <person name="Song L."/>
            <person name="Jiao Q."/>
            <person name="Yang S."/>
            <person name="Gao R."/>
            <person name="Lu X."/>
            <person name="Zhou G."/>
        </authorList>
    </citation>
    <scope>NUCLEOTIDE SEQUENCE [LARGE SCALE GENOMIC DNA]</scope>
    <source>
        <strain evidence="2">Jwb-nky</strain>
    </source>
</reference>
<keyword evidence="1" id="KW-0175">Coiled coil</keyword>
<dbReference type="Proteomes" id="UP000272462">
    <property type="component" value="Chromosome"/>
</dbReference>
<organism evidence="2 3">
    <name type="scientific">Ziziphus jujuba witches'-broom phytoplasma</name>
    <dbReference type="NCBI Taxonomy" id="135727"/>
    <lineage>
        <taxon>Bacteria</taxon>
        <taxon>Bacillati</taxon>
        <taxon>Mycoplasmatota</taxon>
        <taxon>Mollicutes</taxon>
        <taxon>Acholeplasmatales</taxon>
        <taxon>Acholeplasmataceae</taxon>
        <taxon>Candidatus Phytoplasma</taxon>
        <taxon>16SrV (Elm yellows group)</taxon>
    </lineage>
</organism>
<keyword evidence="3" id="KW-1185">Reference proteome</keyword>
<gene>
    <name evidence="2" type="ORF">CWO85_03290</name>
</gene>
<accession>A0A660HN77</accession>
<proteinExistence type="predicted"/>
<evidence type="ECO:0000313" key="3">
    <source>
        <dbReference type="Proteomes" id="UP000272462"/>
    </source>
</evidence>
<dbReference type="KEGG" id="pzi:CWO85_03290"/>
<feature type="coiled-coil region" evidence="1">
    <location>
        <begin position="50"/>
        <end position="77"/>
    </location>
</feature>
<dbReference type="EMBL" id="CP025121">
    <property type="protein sequence ID" value="AYJ01500.1"/>
    <property type="molecule type" value="Genomic_DNA"/>
</dbReference>
<dbReference type="RefSeq" id="WP_121464197.1">
    <property type="nucleotide sequence ID" value="NZ_CP025121.1"/>
</dbReference>
<feature type="coiled-coil region" evidence="1">
    <location>
        <begin position="108"/>
        <end position="135"/>
    </location>
</feature>
<evidence type="ECO:0000256" key="1">
    <source>
        <dbReference type="SAM" id="Coils"/>
    </source>
</evidence>
<feature type="coiled-coil region" evidence="1">
    <location>
        <begin position="195"/>
        <end position="239"/>
    </location>
</feature>
<evidence type="ECO:0000313" key="2">
    <source>
        <dbReference type="EMBL" id="AYJ01500.1"/>
    </source>
</evidence>
<sequence>MQKIMKIKRIPKKLFLFISFLFILLTITTGSYHYFTHKSIEEIKPVNVLCEQENKDLTSLEIKMKTLQEELNKENLTPETKNNLEQIMKKQQEKQTNLKNFITFQTYMNHLETDIQECEKELKENEVKKETSLAKKHQLAEKKLTKEKEFLALKEKQKLFTEKDELQNDILKDLKEKLKKPNLTPADKTPLETKQTEIEKRIIEINQEINNLITKMQLKNKIEALTEDIEMEKDEALKQLFIKHKEICQQQLETLN</sequence>
<protein>
    <submittedName>
        <fullName evidence="2">Uncharacterized protein</fullName>
    </submittedName>
</protein>